<dbReference type="RefSeq" id="WP_004319725.1">
    <property type="nucleotide sequence ID" value="NZ_CP012543.1"/>
</dbReference>
<keyword evidence="4" id="KW-0489">Methyltransferase</keyword>
<feature type="domain" description="Serine aminopeptidase S33" evidence="2">
    <location>
        <begin position="129"/>
        <end position="364"/>
    </location>
</feature>
<gene>
    <name evidence="4" type="ORF">CRECT_0175</name>
</gene>
<dbReference type="GO" id="GO:0008168">
    <property type="term" value="F:methyltransferase activity"/>
    <property type="evidence" value="ECO:0007669"/>
    <property type="project" value="UniProtKB-KW"/>
</dbReference>
<dbReference type="InterPro" id="IPR022742">
    <property type="entry name" value="Hydrolase_4"/>
</dbReference>
<protein>
    <submittedName>
        <fullName evidence="4">Methyltransferase / lysophospholipase</fullName>
    </submittedName>
</protein>
<organism evidence="4 5">
    <name type="scientific">Campylobacter rectus</name>
    <name type="common">Wolinella recta</name>
    <dbReference type="NCBI Taxonomy" id="203"/>
    <lineage>
        <taxon>Bacteria</taxon>
        <taxon>Pseudomonadati</taxon>
        <taxon>Campylobacterota</taxon>
        <taxon>Epsilonproteobacteria</taxon>
        <taxon>Campylobacterales</taxon>
        <taxon>Campylobacteraceae</taxon>
        <taxon>Campylobacter</taxon>
    </lineage>
</organism>
<reference evidence="4 5" key="1">
    <citation type="submission" date="2016-07" db="EMBL/GenBank/DDBJ databases">
        <title>Comparative genomics of the Campylobacter concisus group.</title>
        <authorList>
            <person name="Miller W.G."/>
            <person name="Yee E."/>
            <person name="Chapman M.H."/>
            <person name="Huynh S."/>
            <person name="Bono J.L."/>
            <person name="On S.L.W."/>
            <person name="StLeger J."/>
            <person name="Foster G."/>
            <person name="Parker C.T."/>
        </authorList>
    </citation>
    <scope>NUCLEOTIDE SEQUENCE [LARGE SCALE GENOMIC DNA]</scope>
    <source>
        <strain evidence="4 5">ATCC 33238</strain>
    </source>
</reference>
<dbReference type="Pfam" id="PF12147">
    <property type="entry name" value="Methyltransf_20"/>
    <property type="match status" value="1"/>
</dbReference>
<dbReference type="AlphaFoldDB" id="A0A6G5QJW7"/>
<name>A0A6G5QJW7_CAMRE</name>
<evidence type="ECO:0000313" key="4">
    <source>
        <dbReference type="EMBL" id="QCD45877.1"/>
    </source>
</evidence>
<feature type="region of interest" description="Disordered" evidence="1">
    <location>
        <begin position="64"/>
        <end position="102"/>
    </location>
</feature>
<dbReference type="GO" id="GO:0032259">
    <property type="term" value="P:methylation"/>
    <property type="evidence" value="ECO:0007669"/>
    <property type="project" value="UniProtKB-KW"/>
</dbReference>
<dbReference type="InterPro" id="IPR029058">
    <property type="entry name" value="AB_hydrolase_fold"/>
</dbReference>
<dbReference type="Gene3D" id="3.40.50.150">
    <property type="entry name" value="Vaccinia Virus protein VP39"/>
    <property type="match status" value="1"/>
</dbReference>
<feature type="domain" description="Methyltransferase" evidence="3">
    <location>
        <begin position="372"/>
        <end position="678"/>
    </location>
</feature>
<evidence type="ECO:0000259" key="2">
    <source>
        <dbReference type="Pfam" id="PF12146"/>
    </source>
</evidence>
<proteinExistence type="predicted"/>
<dbReference type="SUPFAM" id="SSF53335">
    <property type="entry name" value="S-adenosyl-L-methionine-dependent methyltransferases"/>
    <property type="match status" value="1"/>
</dbReference>
<dbReference type="Gene3D" id="3.40.50.1820">
    <property type="entry name" value="alpha/beta hydrolase"/>
    <property type="match status" value="1"/>
</dbReference>
<dbReference type="Proteomes" id="UP000502377">
    <property type="component" value="Chromosome"/>
</dbReference>
<dbReference type="EMBL" id="CP012543">
    <property type="protein sequence ID" value="QCD45877.1"/>
    <property type="molecule type" value="Genomic_DNA"/>
</dbReference>
<dbReference type="Pfam" id="PF12146">
    <property type="entry name" value="Hydrolase_4"/>
    <property type="match status" value="1"/>
</dbReference>
<dbReference type="InterPro" id="IPR022744">
    <property type="entry name" value="MeTrfase_dom_put"/>
</dbReference>
<evidence type="ECO:0000259" key="3">
    <source>
        <dbReference type="Pfam" id="PF12147"/>
    </source>
</evidence>
<dbReference type="FunFam" id="3.40.50.1820:FF:000201">
    <property type="entry name" value="Alpha/beta fold hydrolase"/>
    <property type="match status" value="1"/>
</dbReference>
<dbReference type="InterPro" id="IPR029063">
    <property type="entry name" value="SAM-dependent_MTases_sf"/>
</dbReference>
<accession>A0A6G5QJW7</accession>
<dbReference type="KEGG" id="crx:CRECT_0175"/>
<sequence length="679" mass="75492">MEFKESYFITSDGAKIFYRYRLAADVACENQGANEVNLSEDGKFDESNLSAGAANETSNLTIEQAGGADENAEPNFGGEGKFEEQNLPNGGENLDSNLNEASKCGASNLSEKELAENAEQNLKFKAAPNAKAVAIFHRGHEHSGRTTHVADGLADESLSYFAWDQRGHGRSEGERGDAPSIGRLIADVDEFVAHIEQRFGFETQNLAVIAQSVGAVLVSAWLHDYAPRVRCAVLASPAFSVKLYVPFARAGLKALYCARGNFFVNSYVKAHYLTHDKQRQASYDADALITRAISVRILLGLYEAAQRVVSDAAAITTPTLLLVSGDDWVVEHAPQHEFYNALGARVKRREILEGFYHDTLGESERERAFEIVREFVGERFRAPFSEVDCTHADEYGFSREEADRLATPLPRFSLKNLRFKFQRIFMQAVSPWVGGLKIGENTGYDSGSTLDYVYRNEPQGANKFFKFIDKFYLNAIGWRGIRERKRNIKLAIDQAVANLQERGEPLRLLDIASGHGRYILDAAQGHKFERITLRDYSDINVKAGSEMIKERGLQDVASFTQANAFDAASYEGLQDAYTLGVVSGLFELFPDNSVVRTALQGFSSSVRSGGYLIYTNQPWHPQLEMIARALSSHRQGAAWIMRRRSQAEMDQLVANAGFKKVREWIDGDGIFSVSLAVKI</sequence>
<evidence type="ECO:0000313" key="5">
    <source>
        <dbReference type="Proteomes" id="UP000502377"/>
    </source>
</evidence>
<keyword evidence="4" id="KW-0808">Transferase</keyword>
<dbReference type="InterPro" id="IPR051044">
    <property type="entry name" value="MAG_DAG_Lipase"/>
</dbReference>
<dbReference type="SUPFAM" id="SSF53474">
    <property type="entry name" value="alpha/beta-Hydrolases"/>
    <property type="match status" value="1"/>
</dbReference>
<dbReference type="PANTHER" id="PTHR11614">
    <property type="entry name" value="PHOSPHOLIPASE-RELATED"/>
    <property type="match status" value="1"/>
</dbReference>
<evidence type="ECO:0000256" key="1">
    <source>
        <dbReference type="SAM" id="MobiDB-lite"/>
    </source>
</evidence>